<sequence>MRPDAPADSPSTTLDSPPAQPGYESWSTQPPRYGDRHRLRSLLVAAACVVLLVAVGVVLAVRLGTKQPATPDTRPLLVPVPAGALACAQNNTLISGNRLAHSDGVPAALGSTLSGSGLLSMAYRCWLPIIGSEVDVILLRFDTAEHAQGMVLGDQKALGGTAAISEVPSVPGALNFRLRAQPARLWVLGARHATAFAILATTGQEFDADAIDEIAAQQYARL</sequence>
<dbReference type="RefSeq" id="WP_203922804.1">
    <property type="nucleotide sequence ID" value="NZ_BONZ01000079.1"/>
</dbReference>
<protein>
    <submittedName>
        <fullName evidence="3">Uncharacterized protein</fullName>
    </submittedName>
</protein>
<gene>
    <name evidence="3" type="ORF">Raf01_75070</name>
</gene>
<feature type="transmembrane region" description="Helical" evidence="2">
    <location>
        <begin position="42"/>
        <end position="64"/>
    </location>
</feature>
<evidence type="ECO:0000313" key="3">
    <source>
        <dbReference type="EMBL" id="GIH19335.1"/>
    </source>
</evidence>
<comment type="caution">
    <text evidence="3">The sequence shown here is derived from an EMBL/GenBank/DDBJ whole genome shotgun (WGS) entry which is preliminary data.</text>
</comment>
<keyword evidence="4" id="KW-1185">Reference proteome</keyword>
<keyword evidence="2" id="KW-0812">Transmembrane</keyword>
<dbReference type="EMBL" id="BONZ01000079">
    <property type="protein sequence ID" value="GIH19335.1"/>
    <property type="molecule type" value="Genomic_DNA"/>
</dbReference>
<reference evidence="3" key="1">
    <citation type="submission" date="2021-01" db="EMBL/GenBank/DDBJ databases">
        <title>Whole genome shotgun sequence of Rugosimonospora africana NBRC 104875.</title>
        <authorList>
            <person name="Komaki H."/>
            <person name="Tamura T."/>
        </authorList>
    </citation>
    <scope>NUCLEOTIDE SEQUENCE</scope>
    <source>
        <strain evidence="3">NBRC 104875</strain>
    </source>
</reference>
<keyword evidence="2" id="KW-0472">Membrane</keyword>
<dbReference type="Proteomes" id="UP000642748">
    <property type="component" value="Unassembled WGS sequence"/>
</dbReference>
<evidence type="ECO:0000313" key="4">
    <source>
        <dbReference type="Proteomes" id="UP000642748"/>
    </source>
</evidence>
<evidence type="ECO:0000256" key="1">
    <source>
        <dbReference type="SAM" id="MobiDB-lite"/>
    </source>
</evidence>
<organism evidence="3 4">
    <name type="scientific">Rugosimonospora africana</name>
    <dbReference type="NCBI Taxonomy" id="556532"/>
    <lineage>
        <taxon>Bacteria</taxon>
        <taxon>Bacillati</taxon>
        <taxon>Actinomycetota</taxon>
        <taxon>Actinomycetes</taxon>
        <taxon>Micromonosporales</taxon>
        <taxon>Micromonosporaceae</taxon>
        <taxon>Rugosimonospora</taxon>
    </lineage>
</organism>
<proteinExistence type="predicted"/>
<evidence type="ECO:0000256" key="2">
    <source>
        <dbReference type="SAM" id="Phobius"/>
    </source>
</evidence>
<name>A0A8J3QXQ5_9ACTN</name>
<dbReference type="AlphaFoldDB" id="A0A8J3QXQ5"/>
<keyword evidence="2" id="KW-1133">Transmembrane helix</keyword>
<feature type="region of interest" description="Disordered" evidence="1">
    <location>
        <begin position="1"/>
        <end position="31"/>
    </location>
</feature>
<accession>A0A8J3QXQ5</accession>